<keyword evidence="3" id="KW-1185">Reference proteome</keyword>
<accession>A0A0F5I6Q4</accession>
<feature type="region of interest" description="Disordered" evidence="1">
    <location>
        <begin position="14"/>
        <end position="35"/>
    </location>
</feature>
<dbReference type="EMBL" id="JWIR02000026">
    <property type="protein sequence ID" value="KKB40852.1"/>
    <property type="molecule type" value="Genomic_DNA"/>
</dbReference>
<dbReference type="OrthoDB" id="2970246at2"/>
<evidence type="ECO:0000256" key="1">
    <source>
        <dbReference type="SAM" id="MobiDB-lite"/>
    </source>
</evidence>
<accession>A0A0F5HUY4</accession>
<dbReference type="Proteomes" id="UP000031563">
    <property type="component" value="Unassembled WGS sequence"/>
</dbReference>
<dbReference type="RefSeq" id="WP_039237683.1">
    <property type="nucleotide sequence ID" value="NZ_JWIQ02000051.1"/>
</dbReference>
<reference evidence="2" key="1">
    <citation type="submission" date="2015-02" db="EMBL/GenBank/DDBJ databases">
        <title>Genome Assembly of Bacillaceae bacterium MTCC 8252.</title>
        <authorList>
            <person name="Verma A."/>
            <person name="Khatri I."/>
            <person name="Mual P."/>
            <person name="Subramanian S."/>
            <person name="Krishnamurthi S."/>
        </authorList>
    </citation>
    <scope>NUCLEOTIDE SEQUENCE [LARGE SCALE GENOMIC DNA]</scope>
    <source>
        <strain evidence="2">MTCC 8252</strain>
    </source>
</reference>
<protein>
    <submittedName>
        <fullName evidence="2">Uncharacterized protein</fullName>
    </submittedName>
</protein>
<organism evidence="2 3">
    <name type="scientific">Bacillus thermotolerans</name>
    <name type="common">Quasibacillus thermotolerans</name>
    <dbReference type="NCBI Taxonomy" id="1221996"/>
    <lineage>
        <taxon>Bacteria</taxon>
        <taxon>Bacillati</taxon>
        <taxon>Bacillota</taxon>
        <taxon>Bacilli</taxon>
        <taxon>Bacillales</taxon>
        <taxon>Bacillaceae</taxon>
        <taxon>Bacillus</taxon>
    </lineage>
</organism>
<sequence length="116" mass="13421">MNINRIVQKAKQTLNQASQMMKDKKEDVNSRPKKPSAVSVSDLAEFITNHPEANIERRNWLGAEYTFYNLKYDGAFYYLEKKDNHILQLDVTKGAAQILSYRSYRDQPSTPITSFS</sequence>
<feature type="compositionally biased region" description="Basic and acidic residues" evidence="1">
    <location>
        <begin position="21"/>
        <end position="30"/>
    </location>
</feature>
<proteinExistence type="predicted"/>
<comment type="caution">
    <text evidence="2">The sequence shown here is derived from an EMBL/GenBank/DDBJ whole genome shotgun (WGS) entry which is preliminary data.</text>
</comment>
<evidence type="ECO:0000313" key="3">
    <source>
        <dbReference type="Proteomes" id="UP000031563"/>
    </source>
</evidence>
<dbReference type="AlphaFoldDB" id="A0A0F5HUY4"/>
<evidence type="ECO:0000313" key="2">
    <source>
        <dbReference type="EMBL" id="KKB40852.1"/>
    </source>
</evidence>
<gene>
    <name evidence="2" type="ORF">QY95_01164</name>
</gene>
<name>A0A0F5HUY4_BACTR</name>